<dbReference type="InterPro" id="IPR025322">
    <property type="entry name" value="PADRE_dom"/>
</dbReference>
<gene>
    <name evidence="1" type="ORF">AQUCO_01000375v1</name>
</gene>
<evidence type="ECO:0000313" key="1">
    <source>
        <dbReference type="EMBL" id="PIA52452.1"/>
    </source>
</evidence>
<proteinExistence type="predicted"/>
<sequence length="151" mass="16512">MGTCVSSQANGNGIGGIKPSTIKIIHVDGRLQEFKQAIVARHILSQNPNRFLCSLESMNVDSYVQQVPETEELQLGQIYFLLPLSQSHTYLSLPDLCTLAIRASTALRKHDGSPIFDEKGLGLQSSSGVCFKIPADINGIRLSPQFSRGKR</sequence>
<dbReference type="Pfam" id="PF14009">
    <property type="entry name" value="PADRE"/>
    <property type="match status" value="1"/>
</dbReference>
<dbReference type="EMBL" id="KZ305027">
    <property type="protein sequence ID" value="PIA52452.1"/>
    <property type="molecule type" value="Genomic_DNA"/>
</dbReference>
<name>A0A2G5E9L3_AQUCA</name>
<organism evidence="1 2">
    <name type="scientific">Aquilegia coerulea</name>
    <name type="common">Rocky mountain columbine</name>
    <dbReference type="NCBI Taxonomy" id="218851"/>
    <lineage>
        <taxon>Eukaryota</taxon>
        <taxon>Viridiplantae</taxon>
        <taxon>Streptophyta</taxon>
        <taxon>Embryophyta</taxon>
        <taxon>Tracheophyta</taxon>
        <taxon>Spermatophyta</taxon>
        <taxon>Magnoliopsida</taxon>
        <taxon>Ranunculales</taxon>
        <taxon>Ranunculaceae</taxon>
        <taxon>Thalictroideae</taxon>
        <taxon>Aquilegia</taxon>
    </lineage>
</organism>
<dbReference type="Proteomes" id="UP000230069">
    <property type="component" value="Unassembled WGS sequence"/>
</dbReference>
<protein>
    <submittedName>
        <fullName evidence="1">Uncharacterized protein</fullName>
    </submittedName>
</protein>
<accession>A0A2G5E9L3</accession>
<keyword evidence="2" id="KW-1185">Reference proteome</keyword>
<dbReference type="STRING" id="218851.A0A2G5E9L3"/>
<reference evidence="1 2" key="1">
    <citation type="submission" date="2017-09" db="EMBL/GenBank/DDBJ databases">
        <title>WGS assembly of Aquilegia coerulea Goldsmith.</title>
        <authorList>
            <person name="Hodges S."/>
            <person name="Kramer E."/>
            <person name="Nordborg M."/>
            <person name="Tomkins J."/>
            <person name="Borevitz J."/>
            <person name="Derieg N."/>
            <person name="Yan J."/>
            <person name="Mihaltcheva S."/>
            <person name="Hayes R.D."/>
            <person name="Rokhsar D."/>
        </authorList>
    </citation>
    <scope>NUCLEOTIDE SEQUENCE [LARGE SCALE GENOMIC DNA]</scope>
    <source>
        <strain evidence="2">cv. Goldsmith</strain>
    </source>
</reference>
<dbReference type="AlphaFoldDB" id="A0A2G5E9L3"/>
<dbReference type="OrthoDB" id="1919386at2759"/>
<dbReference type="PANTHER" id="PTHR33052">
    <property type="entry name" value="DUF4228 DOMAIN PROTEIN-RELATED"/>
    <property type="match status" value="1"/>
</dbReference>
<dbReference type="InParanoid" id="A0A2G5E9L3"/>
<evidence type="ECO:0000313" key="2">
    <source>
        <dbReference type="Proteomes" id="UP000230069"/>
    </source>
</evidence>